<dbReference type="InterPro" id="IPR052894">
    <property type="entry name" value="AsmA-related"/>
</dbReference>
<keyword evidence="2" id="KW-1185">Reference proteome</keyword>
<dbReference type="AlphaFoldDB" id="A0A9X2AUG7"/>
<organism evidence="1 2">
    <name type="scientific">Stutzerimonas marianensis</name>
    <dbReference type="NCBI Taxonomy" id="2929513"/>
    <lineage>
        <taxon>Bacteria</taxon>
        <taxon>Pseudomonadati</taxon>
        <taxon>Pseudomonadota</taxon>
        <taxon>Gammaproteobacteria</taxon>
        <taxon>Pseudomonadales</taxon>
        <taxon>Pseudomonadaceae</taxon>
        <taxon>Stutzerimonas</taxon>
    </lineage>
</organism>
<evidence type="ECO:0000313" key="2">
    <source>
        <dbReference type="Proteomes" id="UP001139682"/>
    </source>
</evidence>
<dbReference type="InterPro" id="IPR008023">
    <property type="entry name" value="DUF748"/>
</dbReference>
<dbReference type="Proteomes" id="UP001139682">
    <property type="component" value="Unassembled WGS sequence"/>
</dbReference>
<dbReference type="RefSeq" id="WP_243607924.1">
    <property type="nucleotide sequence ID" value="NZ_JALGRD010000017.1"/>
</dbReference>
<gene>
    <name evidence="1" type="ORF">MST27_21475</name>
</gene>
<dbReference type="GO" id="GO:0090313">
    <property type="term" value="P:regulation of protein targeting to membrane"/>
    <property type="evidence" value="ECO:0007669"/>
    <property type="project" value="TreeGrafter"/>
</dbReference>
<reference evidence="1" key="1">
    <citation type="submission" date="2022-03" db="EMBL/GenBank/DDBJ databases">
        <title>Pseudomonas marianensis sp. nov., a marine bacterium isolated from deep-sea sediments of the Mariana Trench.</title>
        <authorList>
            <person name="Wei Y."/>
        </authorList>
    </citation>
    <scope>NUCLEOTIDE SEQUENCE</scope>
    <source>
        <strain evidence="1">PS1</strain>
    </source>
</reference>
<proteinExistence type="predicted"/>
<name>A0A9X2AUG7_9GAMM</name>
<protein>
    <submittedName>
        <fullName evidence="1">AsmA family protein</fullName>
    </submittedName>
</protein>
<comment type="caution">
    <text evidence="1">The sequence shown here is derived from an EMBL/GenBank/DDBJ whole genome shotgun (WGS) entry which is preliminary data.</text>
</comment>
<dbReference type="PANTHER" id="PTHR30441:SF4">
    <property type="entry name" value="PROTEIN ASMA"/>
    <property type="match status" value="1"/>
</dbReference>
<dbReference type="EMBL" id="JALGRD010000017">
    <property type="protein sequence ID" value="MCJ0975935.1"/>
    <property type="molecule type" value="Genomic_DNA"/>
</dbReference>
<dbReference type="Pfam" id="PF05359">
    <property type="entry name" value="DUF748"/>
    <property type="match status" value="1"/>
</dbReference>
<dbReference type="GO" id="GO:0005886">
    <property type="term" value="C:plasma membrane"/>
    <property type="evidence" value="ECO:0007669"/>
    <property type="project" value="TreeGrafter"/>
</dbReference>
<sequence length="933" mass="100407">MAKAAKILGIVLAVLLLFLAGAAMLIQTQWARNQLEDQLSQRLDGRSVDIGSLDIDWGSPLVIRASDIKIANPEWAEQPHLLELDALKAELAVGELLTGNPGLQLVALDKPQVHLSRRADGQSNWSALMSETDSQDKQPSLQPDTIQIDNGKLTYRDEALNVDLAFDISTRDDGAEGALAVDGSGQVQGKPLELTLTGAPPAKALAKDRSYAVTLNGRLGDIRARFEGEAEQVPQLDGLNGELSLSAPDSAELISFDNPALDVPGFELTATLRRDRQRWALDDIELRTGDDRLRGSIAAELGESPALDLQLHGDQLDLNRWGVMRLLEAERSGTATRETNETFEQQAHDLFQPLRRYRGEVDISLDRLRYGDTSLSDLALRGSLDGQQLELEQLRATQANGAISASGTLDLGSDSLSGELDLKLDRFDLGQALGPLGYPRLGTLDGELHAQLADAATRLSDTQLRYDAPAQDLRIELDAESTDSGLHLTGDAWRNQVPLQFELNPGSLQSLFQEETFSVEGTLRSGESQLTLDGHIRDPMQFKAAEARVSLEGPDLARLDPLTGLNLPSLGRYSLSGQLSWEDRQLRLQSLDGRWGESDVSGDVRLSLVGRPMLWANLHSNTLRLRDLKSPDTPDDSSGEQFFSSEPLGLDALRGRDAIIRYEAEEVIARDVPLNAVAMKAELDDGVLVIEPLQLAIGQGAAEGRLSIDARPERPTGELRLSLNGVNLTPVLKHADLSQVAQDSAGTLGGKLDVAFAGSSLGAMMADLRGKFELAMSGGRLDWLAVELLGLDAGQSVVAALADTDQVEMNCAYLRLDANQGIATLTHFFVNTTDSNITGGGEIGLGTEALDLAFETHAKDFSLLSGNAPVQLKGTLSNPQVSVVTDQLVAKTVASVVGAVVAPPLAILPWVELGLGEGSGMGCRKALKEFERN</sequence>
<dbReference type="PANTHER" id="PTHR30441">
    <property type="entry name" value="DUF748 DOMAIN-CONTAINING PROTEIN"/>
    <property type="match status" value="1"/>
</dbReference>
<accession>A0A9X2AUG7</accession>
<evidence type="ECO:0000313" key="1">
    <source>
        <dbReference type="EMBL" id="MCJ0975935.1"/>
    </source>
</evidence>